<accession>A0A914I2Q4</accession>
<feature type="compositionally biased region" description="Acidic residues" evidence="1">
    <location>
        <begin position="177"/>
        <end position="193"/>
    </location>
</feature>
<feature type="region of interest" description="Disordered" evidence="1">
    <location>
        <begin position="169"/>
        <end position="193"/>
    </location>
</feature>
<dbReference type="AlphaFoldDB" id="A0A914I2Q4"/>
<organism evidence="2 4">
    <name type="scientific">Globodera rostochiensis</name>
    <name type="common">Golden nematode worm</name>
    <name type="synonym">Heterodera rostochiensis</name>
    <dbReference type="NCBI Taxonomy" id="31243"/>
    <lineage>
        <taxon>Eukaryota</taxon>
        <taxon>Metazoa</taxon>
        <taxon>Ecdysozoa</taxon>
        <taxon>Nematoda</taxon>
        <taxon>Chromadorea</taxon>
        <taxon>Rhabditida</taxon>
        <taxon>Tylenchina</taxon>
        <taxon>Tylenchomorpha</taxon>
        <taxon>Tylenchoidea</taxon>
        <taxon>Heteroderidae</taxon>
        <taxon>Heteroderinae</taxon>
        <taxon>Globodera</taxon>
    </lineage>
</organism>
<evidence type="ECO:0000313" key="4">
    <source>
        <dbReference type="WBParaSite" id="Gr19_v10_g6074.t1"/>
    </source>
</evidence>
<evidence type="ECO:0000313" key="2">
    <source>
        <dbReference type="Proteomes" id="UP000887572"/>
    </source>
</evidence>
<dbReference type="Proteomes" id="UP000887572">
    <property type="component" value="Unplaced"/>
</dbReference>
<feature type="region of interest" description="Disordered" evidence="1">
    <location>
        <begin position="107"/>
        <end position="126"/>
    </location>
</feature>
<evidence type="ECO:0000313" key="3">
    <source>
        <dbReference type="WBParaSite" id="Gr19_v10_g10575.t1"/>
    </source>
</evidence>
<proteinExistence type="predicted"/>
<sequence>MSFLEELASFLKCSAVDVGARLRNSDEDRAKVMGAFAGIKMTTTYRDKNGFYHSFFLDDITTSGADVIPAYGRLRAPFNSVVAAHYFTRHRLTLVHPHCPCAVERLRPQPHDNDGEKRNHHHHHHHHHYHPFERFYPLELIRIDAGGSRAADSLLPALPSNSLDMCNNSTWRSADSNDSDDDHDDDDVDDVDEDEDAGLWFGESSHCREFFPPSKHGKRRSSSSTSTGSIVNLASCAGPPADAICVSFWRIDLDVKGKWARDSVWLDPYEIDKLKSL</sequence>
<keyword evidence="2" id="KW-1185">Reference proteome</keyword>
<feature type="compositionally biased region" description="Basic and acidic residues" evidence="1">
    <location>
        <begin position="107"/>
        <end position="117"/>
    </location>
</feature>
<name>A0A914I2Q4_GLORO</name>
<reference evidence="3 4" key="1">
    <citation type="submission" date="2022-11" db="UniProtKB">
        <authorList>
            <consortium name="WormBaseParasite"/>
        </authorList>
    </citation>
    <scope>IDENTIFICATION</scope>
</reference>
<evidence type="ECO:0000256" key="1">
    <source>
        <dbReference type="SAM" id="MobiDB-lite"/>
    </source>
</evidence>
<dbReference type="WBParaSite" id="Gr19_v10_g10575.t1">
    <property type="protein sequence ID" value="Gr19_v10_g10575.t1"/>
    <property type="gene ID" value="Gr19_v10_g10575"/>
</dbReference>
<protein>
    <submittedName>
        <fullName evidence="3 4">Uncharacterized protein</fullName>
    </submittedName>
</protein>
<dbReference type="WBParaSite" id="Gr19_v10_g6074.t1">
    <property type="protein sequence ID" value="Gr19_v10_g6074.t1"/>
    <property type="gene ID" value="Gr19_v10_g6074"/>
</dbReference>